<evidence type="ECO:0000256" key="5">
    <source>
        <dbReference type="ARBA" id="ARBA00047664"/>
    </source>
</evidence>
<evidence type="ECO:0000256" key="3">
    <source>
        <dbReference type="ARBA" id="ARBA00022755"/>
    </source>
</evidence>
<name>A0A934K0D8_9BACT</name>
<dbReference type="CDD" id="cd08645">
    <property type="entry name" value="FMT_core_GART"/>
    <property type="match status" value="1"/>
</dbReference>
<evidence type="ECO:0000313" key="9">
    <source>
        <dbReference type="Proteomes" id="UP000612893"/>
    </source>
</evidence>
<dbReference type="InterPro" id="IPR036477">
    <property type="entry name" value="Formyl_transf_N_sf"/>
</dbReference>
<dbReference type="HAMAP" id="MF_01930">
    <property type="entry name" value="PurN"/>
    <property type="match status" value="1"/>
</dbReference>
<evidence type="ECO:0000256" key="4">
    <source>
        <dbReference type="ARBA" id="ARBA00038440"/>
    </source>
</evidence>
<evidence type="ECO:0000313" key="8">
    <source>
        <dbReference type="EMBL" id="MBJ7599246.1"/>
    </source>
</evidence>
<protein>
    <recommendedName>
        <fullName evidence="6">Phosphoribosylglycinamide formyltransferase</fullName>
        <ecNumber evidence="6">2.1.2.2</ecNumber>
    </recommendedName>
    <alternativeName>
        <fullName evidence="6">5'-phosphoribosylglycinamide transformylase</fullName>
    </alternativeName>
    <alternativeName>
        <fullName evidence="6">GAR transformylase</fullName>
        <shortName evidence="6">GART</shortName>
    </alternativeName>
</protein>
<dbReference type="AlphaFoldDB" id="A0A934K0D8"/>
<dbReference type="SUPFAM" id="SSF53328">
    <property type="entry name" value="Formyltransferase"/>
    <property type="match status" value="1"/>
</dbReference>
<feature type="active site" description="Proton donor" evidence="6">
    <location>
        <position position="106"/>
    </location>
</feature>
<comment type="pathway">
    <text evidence="1 6">Purine metabolism; IMP biosynthesis via de novo pathway; N(2)-formyl-N(1)-(5-phospho-D-ribosyl)glycinamide from N(1)-(5-phospho-D-ribosyl)glycinamide (10-formyl THF route): step 1/1.</text>
</comment>
<reference evidence="8" key="1">
    <citation type="submission" date="2020-10" db="EMBL/GenBank/DDBJ databases">
        <title>Ca. Dormibacterota MAGs.</title>
        <authorList>
            <person name="Montgomery K."/>
        </authorList>
    </citation>
    <scope>NUCLEOTIDE SEQUENCE [LARGE SCALE GENOMIC DNA]</scope>
    <source>
        <strain evidence="8">SC8812_S17_10</strain>
    </source>
</reference>
<sequence>MTADVRLGVLASGRGSNLRNLVELGYRVVAVASNRPSCGAAAIARERGIALGEFSQRSFGSLEERDRAMRDWLGQHGVELVVNAGYDRVLSHCFVAAFAGRMLNVHPSLLPAFGGGMDAVEQALAHGVKVSGCTVHLVTDEVDAGPILVQAAVPVEPGDTPETLHARIQLQEHRILPEAIELLARSIAEKSAPLSK</sequence>
<dbReference type="RefSeq" id="WP_338202740.1">
    <property type="nucleotide sequence ID" value="NZ_JAEKNR010000145.1"/>
</dbReference>
<keyword evidence="3 6" id="KW-0658">Purine biosynthesis</keyword>
<dbReference type="InterPro" id="IPR001555">
    <property type="entry name" value="GART_AS"/>
</dbReference>
<evidence type="ECO:0000256" key="2">
    <source>
        <dbReference type="ARBA" id="ARBA00022679"/>
    </source>
</evidence>
<feature type="binding site" evidence="6">
    <location>
        <begin position="15"/>
        <end position="17"/>
    </location>
    <ligand>
        <name>N(1)-(5-phospho-beta-D-ribosyl)glycinamide</name>
        <dbReference type="ChEBI" id="CHEBI:143788"/>
    </ligand>
</feature>
<dbReference type="GO" id="GO:0006189">
    <property type="term" value="P:'de novo' IMP biosynthetic process"/>
    <property type="evidence" value="ECO:0007669"/>
    <property type="project" value="UniProtKB-UniRule"/>
</dbReference>
<feature type="binding site" evidence="6">
    <location>
        <position position="65"/>
    </location>
    <ligand>
        <name>(6R)-10-formyltetrahydrofolate</name>
        <dbReference type="ChEBI" id="CHEBI:195366"/>
    </ligand>
</feature>
<dbReference type="EC" id="2.1.2.2" evidence="6"/>
<keyword evidence="2 6" id="KW-0808">Transferase</keyword>
<comment type="caution">
    <text evidence="8">The sequence shown here is derived from an EMBL/GenBank/DDBJ whole genome shotgun (WGS) entry which is preliminary data.</text>
</comment>
<dbReference type="Pfam" id="PF00551">
    <property type="entry name" value="Formyl_trans_N"/>
    <property type="match status" value="1"/>
</dbReference>
<evidence type="ECO:0000256" key="1">
    <source>
        <dbReference type="ARBA" id="ARBA00005054"/>
    </source>
</evidence>
<dbReference type="EMBL" id="JAEKNR010000145">
    <property type="protein sequence ID" value="MBJ7599246.1"/>
    <property type="molecule type" value="Genomic_DNA"/>
</dbReference>
<evidence type="ECO:0000259" key="7">
    <source>
        <dbReference type="Pfam" id="PF00551"/>
    </source>
</evidence>
<evidence type="ECO:0000256" key="6">
    <source>
        <dbReference type="HAMAP-Rule" id="MF_01930"/>
    </source>
</evidence>
<dbReference type="InterPro" id="IPR004607">
    <property type="entry name" value="GART"/>
</dbReference>
<keyword evidence="9" id="KW-1185">Reference proteome</keyword>
<comment type="function">
    <text evidence="6">Catalyzes the transfer of a formyl group from 10-formyltetrahydrofolate to 5-phospho-ribosyl-glycinamide (GAR), producing 5-phospho-ribosyl-N-formylglycinamide (FGAR) and tetrahydrofolate.</text>
</comment>
<feature type="domain" description="Formyl transferase N-terminal" evidence="7">
    <location>
        <begin position="7"/>
        <end position="180"/>
    </location>
</feature>
<dbReference type="PANTHER" id="PTHR43369:SF2">
    <property type="entry name" value="PHOSPHORIBOSYLGLYCINAMIDE FORMYLTRANSFERASE"/>
    <property type="match status" value="1"/>
</dbReference>
<feature type="site" description="Raises pKa of active site His" evidence="6">
    <location>
        <position position="143"/>
    </location>
</feature>
<dbReference type="PANTHER" id="PTHR43369">
    <property type="entry name" value="PHOSPHORIBOSYLGLYCINAMIDE FORMYLTRANSFERASE"/>
    <property type="match status" value="1"/>
</dbReference>
<organism evidence="8 9">
    <name type="scientific">Candidatus Nephthysia bennettiae</name>
    <dbReference type="NCBI Taxonomy" id="3127016"/>
    <lineage>
        <taxon>Bacteria</taxon>
        <taxon>Bacillati</taxon>
        <taxon>Candidatus Dormiibacterota</taxon>
        <taxon>Candidatus Dormibacteria</taxon>
        <taxon>Candidatus Dormibacterales</taxon>
        <taxon>Candidatus Dormibacteraceae</taxon>
        <taxon>Candidatus Nephthysia</taxon>
    </lineage>
</organism>
<gene>
    <name evidence="6" type="primary">purN</name>
    <name evidence="8" type="ORF">JF922_14375</name>
</gene>
<comment type="caution">
    <text evidence="6">Lacks conserved residue(s) required for the propagation of feature annotation.</text>
</comment>
<comment type="similarity">
    <text evidence="4 6">Belongs to the GART family.</text>
</comment>
<dbReference type="Gene3D" id="3.40.50.170">
    <property type="entry name" value="Formyl transferase, N-terminal domain"/>
    <property type="match status" value="1"/>
</dbReference>
<accession>A0A934K0D8</accession>
<feature type="binding site" evidence="6">
    <location>
        <position position="104"/>
    </location>
    <ligand>
        <name>(6R)-10-formyltetrahydrofolate</name>
        <dbReference type="ChEBI" id="CHEBI:195366"/>
    </ligand>
</feature>
<comment type="catalytic activity">
    <reaction evidence="5 6">
        <text>N(1)-(5-phospho-beta-D-ribosyl)glycinamide + (6R)-10-formyltetrahydrofolate = N(2)-formyl-N(1)-(5-phospho-beta-D-ribosyl)glycinamide + (6S)-5,6,7,8-tetrahydrofolate + H(+)</text>
        <dbReference type="Rhea" id="RHEA:15053"/>
        <dbReference type="ChEBI" id="CHEBI:15378"/>
        <dbReference type="ChEBI" id="CHEBI:57453"/>
        <dbReference type="ChEBI" id="CHEBI:143788"/>
        <dbReference type="ChEBI" id="CHEBI:147286"/>
        <dbReference type="ChEBI" id="CHEBI:195366"/>
        <dbReference type="EC" id="2.1.2.2"/>
    </reaction>
</comment>
<proteinExistence type="inferred from homology"/>
<dbReference type="GO" id="GO:0004644">
    <property type="term" value="F:phosphoribosylglycinamide formyltransferase activity"/>
    <property type="evidence" value="ECO:0007669"/>
    <property type="project" value="UniProtKB-UniRule"/>
</dbReference>
<dbReference type="NCBIfam" id="TIGR00639">
    <property type="entry name" value="PurN"/>
    <property type="match status" value="1"/>
</dbReference>
<dbReference type="InterPro" id="IPR002376">
    <property type="entry name" value="Formyl_transf_N"/>
</dbReference>
<dbReference type="PROSITE" id="PS00373">
    <property type="entry name" value="GART"/>
    <property type="match status" value="1"/>
</dbReference>
<dbReference type="Proteomes" id="UP000612893">
    <property type="component" value="Unassembled WGS sequence"/>
</dbReference>